<name>A0ABU6ADL1_9PSEU</name>
<gene>
    <name evidence="1" type="ORF">R4I43_19200</name>
</gene>
<evidence type="ECO:0000313" key="2">
    <source>
        <dbReference type="Proteomes" id="UP001327093"/>
    </source>
</evidence>
<keyword evidence="2" id="KW-1185">Reference proteome</keyword>
<dbReference type="RefSeq" id="WP_324267027.1">
    <property type="nucleotide sequence ID" value="NZ_JAWLNX010000013.1"/>
</dbReference>
<reference evidence="1 2" key="1">
    <citation type="submission" date="2023-10" db="EMBL/GenBank/DDBJ databases">
        <title>Saccharopolyspora sp. nov., isolated from mangrove soil.</title>
        <authorList>
            <person name="Lu Y."/>
            <person name="Liu W."/>
        </authorList>
    </citation>
    <scope>NUCLEOTIDE SEQUENCE [LARGE SCALE GENOMIC DNA]</scope>
    <source>
        <strain evidence="1 2">S2-29</strain>
    </source>
</reference>
<comment type="caution">
    <text evidence="1">The sequence shown here is derived from an EMBL/GenBank/DDBJ whole genome shotgun (WGS) entry which is preliminary data.</text>
</comment>
<accession>A0ABU6ADL1</accession>
<dbReference type="Proteomes" id="UP001327093">
    <property type="component" value="Unassembled WGS sequence"/>
</dbReference>
<organism evidence="1 2">
    <name type="scientific">Saccharopolyspora mangrovi</name>
    <dbReference type="NCBI Taxonomy" id="3082379"/>
    <lineage>
        <taxon>Bacteria</taxon>
        <taxon>Bacillati</taxon>
        <taxon>Actinomycetota</taxon>
        <taxon>Actinomycetes</taxon>
        <taxon>Pseudonocardiales</taxon>
        <taxon>Pseudonocardiaceae</taxon>
        <taxon>Saccharopolyspora</taxon>
    </lineage>
</organism>
<proteinExistence type="predicted"/>
<sequence length="123" mass="13399">MLKNIPVNMQGHSLMVSQPPALKMRVNEQTGQTEAAVDYQGNRQFVVSLIARPKPKPGEFERKGEEIRVTLTADPGEGFTPGKFVELIDAMVSHWERNGRSGLSFKAAGLKPVDAEVAVEPAA</sequence>
<dbReference type="EMBL" id="JAWLNX010000013">
    <property type="protein sequence ID" value="MEB3369541.1"/>
    <property type="molecule type" value="Genomic_DNA"/>
</dbReference>
<protein>
    <submittedName>
        <fullName evidence="1">Uncharacterized protein</fullName>
    </submittedName>
</protein>
<evidence type="ECO:0000313" key="1">
    <source>
        <dbReference type="EMBL" id="MEB3369541.1"/>
    </source>
</evidence>